<reference evidence="5" key="1">
    <citation type="journal article" date="2011" name="Science">
        <title>The plant cell wall-decomposing machinery underlies the functional diversity of forest fungi.</title>
        <authorList>
            <person name="Eastwood D.C."/>
            <person name="Floudas D."/>
            <person name="Binder M."/>
            <person name="Majcherczyk A."/>
            <person name="Schneider P."/>
            <person name="Aerts A."/>
            <person name="Asiegbu F.O."/>
            <person name="Baker S.E."/>
            <person name="Barry K."/>
            <person name="Bendiksby M."/>
            <person name="Blumentritt M."/>
            <person name="Coutinho P.M."/>
            <person name="Cullen D."/>
            <person name="de Vries R.P."/>
            <person name="Gathman A."/>
            <person name="Goodell B."/>
            <person name="Henrissat B."/>
            <person name="Ihrmark K."/>
            <person name="Kauserud H."/>
            <person name="Kohler A."/>
            <person name="LaButti K."/>
            <person name="Lapidus A."/>
            <person name="Lavin J.L."/>
            <person name="Lee Y.-H."/>
            <person name="Lindquist E."/>
            <person name="Lilly W."/>
            <person name="Lucas S."/>
            <person name="Morin E."/>
            <person name="Murat C."/>
            <person name="Oguiza J.A."/>
            <person name="Park J."/>
            <person name="Pisabarro A.G."/>
            <person name="Riley R."/>
            <person name="Rosling A."/>
            <person name="Salamov A."/>
            <person name="Schmidt O."/>
            <person name="Schmutz J."/>
            <person name="Skrede I."/>
            <person name="Stenlid J."/>
            <person name="Wiebenga A."/>
            <person name="Xie X."/>
            <person name="Kuees U."/>
            <person name="Hibbett D.S."/>
            <person name="Hoffmeister D."/>
            <person name="Hoegberg N."/>
            <person name="Martin F."/>
            <person name="Grigoriev I.V."/>
            <person name="Watkinson S.C."/>
        </authorList>
    </citation>
    <scope>NUCLEOTIDE SEQUENCE [LARGE SCALE GENOMIC DNA]</scope>
    <source>
        <strain evidence="5">strain S7.3</strain>
    </source>
</reference>
<dbReference type="GO" id="GO:0006364">
    <property type="term" value="P:rRNA processing"/>
    <property type="evidence" value="ECO:0007669"/>
    <property type="project" value="UniProtKB-KW"/>
</dbReference>
<dbReference type="Pfam" id="PF10273">
    <property type="entry name" value="WGG"/>
    <property type="match status" value="1"/>
</dbReference>
<dbReference type="InterPro" id="IPR019398">
    <property type="entry name" value="Pre-rRNA_process_TSR2"/>
</dbReference>
<proteinExistence type="inferred from homology"/>
<dbReference type="PANTHER" id="PTHR21250">
    <property type="entry name" value="PRE-RRNA-PROCESSING PROTEIN TSR2 HOMOLOG"/>
    <property type="match status" value="1"/>
</dbReference>
<dbReference type="EMBL" id="GL945474">
    <property type="protein sequence ID" value="EGO04215.1"/>
    <property type="molecule type" value="Genomic_DNA"/>
</dbReference>
<feature type="compositionally biased region" description="Acidic residues" evidence="3">
    <location>
        <begin position="139"/>
        <end position="157"/>
    </location>
</feature>
<dbReference type="OMA" id="QSNWGGP"/>
<evidence type="ECO:0000256" key="1">
    <source>
        <dbReference type="ARBA" id="ARBA00006524"/>
    </source>
</evidence>
<dbReference type="eggNOG" id="KOG4032">
    <property type="taxonomic scope" value="Eukaryota"/>
</dbReference>
<comment type="similarity">
    <text evidence="1">Belongs to the TSR2 family.</text>
</comment>
<dbReference type="InParanoid" id="F8PFA9"/>
<feature type="non-terminal residue" evidence="4">
    <location>
        <position position="1"/>
    </location>
</feature>
<dbReference type="Proteomes" id="UP000008063">
    <property type="component" value="Unassembled WGS sequence"/>
</dbReference>
<name>F8PFA9_SERL3</name>
<feature type="region of interest" description="Disordered" evidence="3">
    <location>
        <begin position="123"/>
        <end position="184"/>
    </location>
</feature>
<sequence length="184" mass="20237">SSSHAPSSTSVLFARGIIARLQTWPALRIAVHQNWGGPHSLAKQRWLASLLVDAFEDPSPSPTTPDALYVEEMLLQVMDDEFEANLEDGSAEEVARDVVRLWEEVGRGEGGLVGVFEERAERMEGKVPQYEEGAGSGSDWEDDGSGEDDEGDDDDDAPQLVERPPKQEPEVDEDGFTTVKKGRR</sequence>
<dbReference type="FunCoup" id="F8PFA9">
    <property type="interactions" value="319"/>
</dbReference>
<organism evidence="5">
    <name type="scientific">Serpula lacrymans var. lacrymans (strain S7.3)</name>
    <name type="common">Dry rot fungus</name>
    <dbReference type="NCBI Taxonomy" id="936435"/>
    <lineage>
        <taxon>Eukaryota</taxon>
        <taxon>Fungi</taxon>
        <taxon>Dikarya</taxon>
        <taxon>Basidiomycota</taxon>
        <taxon>Agaricomycotina</taxon>
        <taxon>Agaricomycetes</taxon>
        <taxon>Agaricomycetidae</taxon>
        <taxon>Boletales</taxon>
        <taxon>Coniophorineae</taxon>
        <taxon>Serpulaceae</taxon>
        <taxon>Serpula</taxon>
    </lineage>
</organism>
<dbReference type="STRING" id="936435.F8PFA9"/>
<keyword evidence="2" id="KW-0698">rRNA processing</keyword>
<dbReference type="HOGENOM" id="CLU_074896_0_2_1"/>
<gene>
    <name evidence="4" type="ORF">SERLA73DRAFT_42367</name>
</gene>
<protein>
    <recommendedName>
        <fullName evidence="6">Pre-rRNA-processing protein TSR2</fullName>
    </recommendedName>
</protein>
<evidence type="ECO:0000313" key="4">
    <source>
        <dbReference type="EMBL" id="EGO04215.1"/>
    </source>
</evidence>
<evidence type="ECO:0000313" key="5">
    <source>
        <dbReference type="Proteomes" id="UP000008063"/>
    </source>
</evidence>
<dbReference type="AlphaFoldDB" id="F8PFA9"/>
<accession>F8PFA9</accession>
<feature type="non-terminal residue" evidence="4">
    <location>
        <position position="184"/>
    </location>
</feature>
<evidence type="ECO:0000256" key="2">
    <source>
        <dbReference type="ARBA" id="ARBA00022552"/>
    </source>
</evidence>
<keyword evidence="5" id="KW-1185">Reference proteome</keyword>
<evidence type="ECO:0000256" key="3">
    <source>
        <dbReference type="SAM" id="MobiDB-lite"/>
    </source>
</evidence>
<evidence type="ECO:0008006" key="6">
    <source>
        <dbReference type="Google" id="ProtNLM"/>
    </source>
</evidence>
<dbReference type="OrthoDB" id="263560at2759"/>